<gene>
    <name evidence="3" type="primary">mshD_4</name>
    <name evidence="3" type="ORF">BFL37_12015</name>
</gene>
<dbReference type="Gene3D" id="3.40.630.30">
    <property type="match status" value="1"/>
</dbReference>
<comment type="caution">
    <text evidence="3">The sequence shown here is derived from an EMBL/GenBank/DDBJ whole genome shotgun (WGS) entry which is preliminary data.</text>
</comment>
<dbReference type="GO" id="GO:0008999">
    <property type="term" value="F:protein-N-terminal-alanine acetyltransferase activity"/>
    <property type="evidence" value="ECO:0007669"/>
    <property type="project" value="TreeGrafter"/>
</dbReference>
<evidence type="ECO:0000256" key="1">
    <source>
        <dbReference type="SAM" id="MobiDB-lite"/>
    </source>
</evidence>
<dbReference type="PANTHER" id="PTHR43617:SF20">
    <property type="entry name" value="N-ALPHA-ACETYLTRANSFERASE RIMI"/>
    <property type="match status" value="1"/>
</dbReference>
<dbReference type="CDD" id="cd04301">
    <property type="entry name" value="NAT_SF"/>
    <property type="match status" value="2"/>
</dbReference>
<dbReference type="Proteomes" id="UP000195101">
    <property type="component" value="Unassembled WGS sequence"/>
</dbReference>
<feature type="domain" description="N-acetyltransferase" evidence="2">
    <location>
        <begin position="37"/>
        <end position="207"/>
    </location>
</feature>
<feature type="compositionally biased region" description="Polar residues" evidence="1">
    <location>
        <begin position="12"/>
        <end position="27"/>
    </location>
</feature>
<feature type="region of interest" description="Disordered" evidence="1">
    <location>
        <begin position="1"/>
        <end position="33"/>
    </location>
</feature>
<keyword evidence="3" id="KW-0808">Transferase</keyword>
<sequence>MPPAPRYPGRMTDSSTTMPDDASSTTAIPLPEGPDGITWRAMSLDDVDALVELQSAVADADHPEYRASREEIAMALGFSYVDVARDGIVAVDADGRLAAEGHAIVKPDDEAVVRADVSGAVRPDLRRTGIGGRLLDWQIARATQKLAVAQPAAHVEEPVPTRLSTEARAEDAGAAALLASRGFGIGRYFVEMHRDLAADLPEVPSPEGLRLIPVSREWWERTRQAKNEVFRDHWGSEPISVERWEAFLSLPTARGDLSVIAVTGDGEDAVVAGFALAEVYPDHWEAAGYSSAYIGLVGVRREFRGRRLAQALLSAAFAGFRAEGLQRAVLDVDYDSPTGALDLYEHVGFTQATRTAVHEREVGTTRPRGSAAR</sequence>
<dbReference type="SUPFAM" id="SSF55729">
    <property type="entry name" value="Acyl-CoA N-acyltransferases (Nat)"/>
    <property type="match status" value="2"/>
</dbReference>
<reference evidence="3 4" key="1">
    <citation type="submission" date="2016-08" db="EMBL/GenBank/DDBJ databases">
        <title>Genome sequence of Clavibacter michiganensis spp strain CFBP8019.</title>
        <authorList>
            <person name="Thapa S.P."/>
            <person name="Coaker G."/>
            <person name="Jacques M.-A."/>
        </authorList>
    </citation>
    <scope>NUCLEOTIDE SEQUENCE [LARGE SCALE GENOMIC DNA]</scope>
    <source>
        <strain evidence="3">CFBP8019</strain>
    </source>
</reference>
<accession>A0A251YGU7</accession>
<dbReference type="Pfam" id="PF00583">
    <property type="entry name" value="Acetyltransf_1"/>
    <property type="match status" value="1"/>
</dbReference>
<evidence type="ECO:0000259" key="2">
    <source>
        <dbReference type="PROSITE" id="PS51186"/>
    </source>
</evidence>
<name>A0A251YGU7_9MICO</name>
<feature type="domain" description="N-acetyltransferase" evidence="2">
    <location>
        <begin position="209"/>
        <end position="367"/>
    </location>
</feature>
<dbReference type="InterPro" id="IPR000182">
    <property type="entry name" value="GNAT_dom"/>
</dbReference>
<dbReference type="PANTHER" id="PTHR43617">
    <property type="entry name" value="L-AMINO ACID N-ACETYLTRANSFERASE"/>
    <property type="match status" value="1"/>
</dbReference>
<proteinExistence type="predicted"/>
<dbReference type="EMBL" id="MDJZ01000017">
    <property type="protein sequence ID" value="OUE23383.1"/>
    <property type="molecule type" value="Genomic_DNA"/>
</dbReference>
<dbReference type="InterPro" id="IPR016181">
    <property type="entry name" value="Acyl_CoA_acyltransferase"/>
</dbReference>
<dbReference type="PROSITE" id="PS51186">
    <property type="entry name" value="GNAT"/>
    <property type="match status" value="2"/>
</dbReference>
<organism evidence="3 4">
    <name type="scientific">Clavibacter michiganensis</name>
    <dbReference type="NCBI Taxonomy" id="28447"/>
    <lineage>
        <taxon>Bacteria</taxon>
        <taxon>Bacillati</taxon>
        <taxon>Actinomycetota</taxon>
        <taxon>Actinomycetes</taxon>
        <taxon>Micrococcales</taxon>
        <taxon>Microbacteriaceae</taxon>
        <taxon>Clavibacter</taxon>
    </lineage>
</organism>
<keyword evidence="4" id="KW-1185">Reference proteome</keyword>
<evidence type="ECO:0000313" key="4">
    <source>
        <dbReference type="Proteomes" id="UP000195101"/>
    </source>
</evidence>
<protein>
    <submittedName>
        <fullName evidence="3">Mycothiol acetyltransferase</fullName>
    </submittedName>
</protein>
<dbReference type="InterPro" id="IPR050276">
    <property type="entry name" value="MshD_Acetyltransferase"/>
</dbReference>
<evidence type="ECO:0000313" key="3">
    <source>
        <dbReference type="EMBL" id="OUE23383.1"/>
    </source>
</evidence>
<dbReference type="AlphaFoldDB" id="A0A251YGU7"/>